<dbReference type="AlphaFoldDB" id="A0A9E8ZC32"/>
<dbReference type="EMBL" id="CP113797">
    <property type="protein sequence ID" value="WAL60504.1"/>
    <property type="molecule type" value="Genomic_DNA"/>
</dbReference>
<dbReference type="Proteomes" id="UP001163152">
    <property type="component" value="Chromosome"/>
</dbReference>
<dbReference type="RefSeq" id="WP_268610426.1">
    <property type="nucleotide sequence ID" value="NZ_CP113797.1"/>
</dbReference>
<organism evidence="1 2">
    <name type="scientific">Thermocoleostomius sinensis A174</name>
    <dbReference type="NCBI Taxonomy" id="2016057"/>
    <lineage>
        <taxon>Bacteria</taxon>
        <taxon>Bacillati</taxon>
        <taxon>Cyanobacteriota</taxon>
        <taxon>Cyanophyceae</taxon>
        <taxon>Oculatellales</taxon>
        <taxon>Oculatellaceae</taxon>
        <taxon>Thermocoleostomius</taxon>
    </lineage>
</organism>
<dbReference type="KEGG" id="tsin:OXH18_00480"/>
<evidence type="ECO:0000313" key="1">
    <source>
        <dbReference type="EMBL" id="WAL60504.1"/>
    </source>
</evidence>
<gene>
    <name evidence="1" type="ORF">OXH18_00480</name>
</gene>
<proteinExistence type="predicted"/>
<sequence>MIISDLNHLEVVSEANNVQGGTRPSGRGFTQVDSVTTTFDTTNRFTTIINPPRDVHNVSAAAGAKGVADVGNRYAYSYTKADTLAVVDYNGNSFSSSSSAALISF</sequence>
<name>A0A9E8ZC32_9CYAN</name>
<keyword evidence="2" id="KW-1185">Reference proteome</keyword>
<accession>A0A9E8ZC32</accession>
<evidence type="ECO:0000313" key="2">
    <source>
        <dbReference type="Proteomes" id="UP001163152"/>
    </source>
</evidence>
<protein>
    <submittedName>
        <fullName evidence="1">Uncharacterized protein</fullName>
    </submittedName>
</protein>
<reference evidence="1" key="1">
    <citation type="submission" date="2022-12" db="EMBL/GenBank/DDBJ databases">
        <title>Polyphasic identification of a Novel Hot-Spring Cyanobacterium Ocullathermofonsia sinensis gen nov. sp. nov. and Genomic Insights on its Adaptations to the Thermal Habitat.</title>
        <authorList>
            <person name="Daroch M."/>
            <person name="Tang J."/>
            <person name="Jiang Y."/>
        </authorList>
    </citation>
    <scope>NUCLEOTIDE SEQUENCE</scope>
    <source>
        <strain evidence="1">PKUAC-SCTA174</strain>
    </source>
</reference>